<keyword evidence="3" id="KW-0050">Antiport</keyword>
<feature type="transmembrane region" description="Helical" evidence="10">
    <location>
        <begin position="190"/>
        <end position="208"/>
    </location>
</feature>
<keyword evidence="4" id="KW-1003">Cell membrane</keyword>
<dbReference type="Proteomes" id="UP000671852">
    <property type="component" value="Chromosome"/>
</dbReference>
<dbReference type="PANTHER" id="PTHR43298:SF2">
    <property type="entry name" value="FMN_FAD EXPORTER YEEO-RELATED"/>
    <property type="match status" value="1"/>
</dbReference>
<name>A0A975AXX3_9BACT</name>
<reference evidence="11" key="2">
    <citation type="submission" date="2021-04" db="EMBL/GenBank/DDBJ databases">
        <title>Isolation and characterization of a novel species of the genus Sulfurimonas.</title>
        <authorList>
            <person name="Fukui M."/>
        </authorList>
    </citation>
    <scope>NUCLEOTIDE SEQUENCE</scope>
    <source>
        <strain evidence="11">H1576</strain>
    </source>
</reference>
<dbReference type="AlphaFoldDB" id="A0A975AXX3"/>
<keyword evidence="7" id="KW-0406">Ion transport</keyword>
<evidence type="ECO:0000313" key="11">
    <source>
        <dbReference type="EMBL" id="QSZ40601.1"/>
    </source>
</evidence>
<dbReference type="InterPro" id="IPR048279">
    <property type="entry name" value="MdtK-like"/>
</dbReference>
<feature type="transmembrane region" description="Helical" evidence="10">
    <location>
        <begin position="240"/>
        <end position="258"/>
    </location>
</feature>
<organism evidence="11 12">
    <name type="scientific">Sulfurimonas aquatica</name>
    <dbReference type="NCBI Taxonomy" id="2672570"/>
    <lineage>
        <taxon>Bacteria</taxon>
        <taxon>Pseudomonadati</taxon>
        <taxon>Campylobacterota</taxon>
        <taxon>Epsilonproteobacteria</taxon>
        <taxon>Campylobacterales</taxon>
        <taxon>Sulfurimonadaceae</taxon>
        <taxon>Sulfurimonas</taxon>
    </lineage>
</organism>
<dbReference type="PIRSF" id="PIRSF006603">
    <property type="entry name" value="DinF"/>
    <property type="match status" value="1"/>
</dbReference>
<dbReference type="EMBL" id="CP046072">
    <property type="protein sequence ID" value="QSZ40601.1"/>
    <property type="molecule type" value="Genomic_DNA"/>
</dbReference>
<feature type="transmembrane region" description="Helical" evidence="10">
    <location>
        <begin position="278"/>
        <end position="294"/>
    </location>
</feature>
<feature type="transmembrane region" description="Helical" evidence="10">
    <location>
        <begin position="165"/>
        <end position="184"/>
    </location>
</feature>
<gene>
    <name evidence="11" type="ORF">GJV85_00190</name>
</gene>
<dbReference type="RefSeq" id="WP_207561879.1">
    <property type="nucleotide sequence ID" value="NZ_CP046072.1"/>
</dbReference>
<evidence type="ECO:0000256" key="8">
    <source>
        <dbReference type="ARBA" id="ARBA00023136"/>
    </source>
</evidence>
<evidence type="ECO:0000256" key="3">
    <source>
        <dbReference type="ARBA" id="ARBA00022449"/>
    </source>
</evidence>
<accession>A0A975AXX3</accession>
<evidence type="ECO:0000256" key="9">
    <source>
        <dbReference type="ARBA" id="ARBA00031636"/>
    </source>
</evidence>
<evidence type="ECO:0000313" key="12">
    <source>
        <dbReference type="Proteomes" id="UP000671852"/>
    </source>
</evidence>
<reference evidence="11" key="1">
    <citation type="submission" date="2019-11" db="EMBL/GenBank/DDBJ databases">
        <authorList>
            <person name="Kojima H."/>
        </authorList>
    </citation>
    <scope>NUCLEOTIDE SEQUENCE</scope>
    <source>
        <strain evidence="11">H1576</strain>
    </source>
</reference>
<keyword evidence="8 10" id="KW-0472">Membrane</keyword>
<evidence type="ECO:0000256" key="1">
    <source>
        <dbReference type="ARBA" id="ARBA00004651"/>
    </source>
</evidence>
<dbReference type="GO" id="GO:0005886">
    <property type="term" value="C:plasma membrane"/>
    <property type="evidence" value="ECO:0007669"/>
    <property type="project" value="UniProtKB-SubCell"/>
</dbReference>
<protein>
    <recommendedName>
        <fullName evidence="9">Multidrug-efflux transporter</fullName>
    </recommendedName>
</protein>
<feature type="transmembrane region" description="Helical" evidence="10">
    <location>
        <begin position="350"/>
        <end position="372"/>
    </location>
</feature>
<evidence type="ECO:0000256" key="7">
    <source>
        <dbReference type="ARBA" id="ARBA00023065"/>
    </source>
</evidence>
<keyword evidence="6 10" id="KW-1133">Transmembrane helix</keyword>
<sequence>MHMDLTQGTIKEHIVKLAIPSVVGYFFHTLFNVTDTYFAGLISTEALSALSLSASVFFMILAIGIGMSEALSSLVGNALGEKDIKKAQHTTLNGLLFALLLSIFLSVVGILTLPLLVEALGDPSYAKETYEYIHIIIYGIIFFIASFFLNALLNATGDTKSFRNVLIFTAILNIFLDYVFIHYFNLGVKGIALATILAEVITMLYLFYKVRKSVLWSGFLALEYDFTLIKRLLKNGFPPSVNMFMMAFGMYIITYFVAPFGKEAVAAFGIGMRIEQLFLMPVVGLNVATLAIVAQNNGAKTYERIEPTMKMAIKYGWIISTLGVTSFLLFGEFFASLMTTDALVIEQTALYLRVAGLASYGFVIIFIYIAMLQGIEKPAVILPVSIYRQVAAPILLLSLLSYYDFSLVWVWIALNAIIFSSAIFLWLYGEKKLKLLA</sequence>
<feature type="transmembrane region" description="Helical" evidence="10">
    <location>
        <begin position="315"/>
        <end position="338"/>
    </location>
</feature>
<evidence type="ECO:0000256" key="10">
    <source>
        <dbReference type="SAM" id="Phobius"/>
    </source>
</evidence>
<dbReference type="GO" id="GO:0006811">
    <property type="term" value="P:monoatomic ion transport"/>
    <property type="evidence" value="ECO:0007669"/>
    <property type="project" value="UniProtKB-KW"/>
</dbReference>
<dbReference type="InterPro" id="IPR050222">
    <property type="entry name" value="MATE_MdtK"/>
</dbReference>
<comment type="subcellular location">
    <subcellularLocation>
        <location evidence="1">Cell membrane</location>
        <topology evidence="1">Multi-pass membrane protein</topology>
    </subcellularLocation>
</comment>
<feature type="transmembrane region" description="Helical" evidence="10">
    <location>
        <begin position="408"/>
        <end position="428"/>
    </location>
</feature>
<evidence type="ECO:0000256" key="6">
    <source>
        <dbReference type="ARBA" id="ARBA00022989"/>
    </source>
</evidence>
<feature type="transmembrane region" description="Helical" evidence="10">
    <location>
        <begin position="132"/>
        <end position="153"/>
    </location>
</feature>
<keyword evidence="2" id="KW-0813">Transport</keyword>
<proteinExistence type="predicted"/>
<dbReference type="Pfam" id="PF01554">
    <property type="entry name" value="MatE"/>
    <property type="match status" value="2"/>
</dbReference>
<evidence type="ECO:0000256" key="2">
    <source>
        <dbReference type="ARBA" id="ARBA00022448"/>
    </source>
</evidence>
<dbReference type="GO" id="GO:0015297">
    <property type="term" value="F:antiporter activity"/>
    <property type="evidence" value="ECO:0007669"/>
    <property type="project" value="UniProtKB-KW"/>
</dbReference>
<feature type="transmembrane region" description="Helical" evidence="10">
    <location>
        <begin position="56"/>
        <end position="80"/>
    </location>
</feature>
<dbReference type="InterPro" id="IPR002528">
    <property type="entry name" value="MATE_fam"/>
</dbReference>
<evidence type="ECO:0000256" key="4">
    <source>
        <dbReference type="ARBA" id="ARBA00022475"/>
    </source>
</evidence>
<feature type="transmembrane region" description="Helical" evidence="10">
    <location>
        <begin position="379"/>
        <end position="402"/>
    </location>
</feature>
<keyword evidence="12" id="KW-1185">Reference proteome</keyword>
<dbReference type="PANTHER" id="PTHR43298">
    <property type="entry name" value="MULTIDRUG RESISTANCE PROTEIN NORM-RELATED"/>
    <property type="match status" value="1"/>
</dbReference>
<dbReference type="KEGG" id="saqt:GJV85_00190"/>
<dbReference type="GO" id="GO:0042910">
    <property type="term" value="F:xenobiotic transmembrane transporter activity"/>
    <property type="evidence" value="ECO:0007669"/>
    <property type="project" value="InterPro"/>
</dbReference>
<keyword evidence="5 10" id="KW-0812">Transmembrane</keyword>
<feature type="transmembrane region" description="Helical" evidence="10">
    <location>
        <begin position="92"/>
        <end position="117"/>
    </location>
</feature>
<evidence type="ECO:0000256" key="5">
    <source>
        <dbReference type="ARBA" id="ARBA00022692"/>
    </source>
</evidence>
<dbReference type="NCBIfam" id="TIGR00797">
    <property type="entry name" value="matE"/>
    <property type="match status" value="1"/>
</dbReference>